<sequence>MKKTVFIMVMSILALACKPQQSVTSTKLDNKSERMIKGDWIISSVKYVGSDVFKVTSFNIADSKCFEESLWTFVSNNNTGEMVLNKANCAAYGSQITWYVNKDGNFVMKFLSEGLKAKHTPSGYVLRIANQTETSFQLIDRAAVGSNSAEIVYQFEKMSN</sequence>
<dbReference type="OrthoDB" id="1121756at2"/>
<dbReference type="Pfam" id="PF13648">
    <property type="entry name" value="Lipocalin_4"/>
    <property type="match status" value="1"/>
</dbReference>
<protein>
    <submittedName>
        <fullName evidence="3">Lipocalin-like domain-containing protein</fullName>
    </submittedName>
</protein>
<dbReference type="EMBL" id="FOEI01000002">
    <property type="protein sequence ID" value="SEP82341.1"/>
    <property type="molecule type" value="Genomic_DNA"/>
</dbReference>
<dbReference type="AlphaFoldDB" id="A0A1H9B0V9"/>
<keyword evidence="4" id="KW-1185">Reference proteome</keyword>
<dbReference type="STRING" id="1299341.SAMN05444005_102432"/>
<dbReference type="Proteomes" id="UP000198648">
    <property type="component" value="Unassembled WGS sequence"/>
</dbReference>
<organism evidence="3 4">
    <name type="scientific">Flavobacterium urocaniciphilum</name>
    <dbReference type="NCBI Taxonomy" id="1299341"/>
    <lineage>
        <taxon>Bacteria</taxon>
        <taxon>Pseudomonadati</taxon>
        <taxon>Bacteroidota</taxon>
        <taxon>Flavobacteriia</taxon>
        <taxon>Flavobacteriales</taxon>
        <taxon>Flavobacteriaceae</taxon>
        <taxon>Flavobacterium</taxon>
    </lineage>
</organism>
<evidence type="ECO:0000313" key="3">
    <source>
        <dbReference type="EMBL" id="SEP82341.1"/>
    </source>
</evidence>
<dbReference type="InterPro" id="IPR024311">
    <property type="entry name" value="Lipocalin-like"/>
</dbReference>
<keyword evidence="1" id="KW-0732">Signal</keyword>
<evidence type="ECO:0000259" key="2">
    <source>
        <dbReference type="Pfam" id="PF13648"/>
    </source>
</evidence>
<gene>
    <name evidence="3" type="ORF">SAMN05444005_102432</name>
</gene>
<name>A0A1H9B0V9_9FLAO</name>
<reference evidence="3 4" key="1">
    <citation type="submission" date="2016-10" db="EMBL/GenBank/DDBJ databases">
        <authorList>
            <person name="de Groot N.N."/>
        </authorList>
    </citation>
    <scope>NUCLEOTIDE SEQUENCE [LARGE SCALE GENOMIC DNA]</scope>
    <source>
        <strain evidence="3 4">DSM 27078</strain>
    </source>
</reference>
<feature type="domain" description="Lipocalin-like" evidence="2">
    <location>
        <begin position="36"/>
        <end position="117"/>
    </location>
</feature>
<evidence type="ECO:0000313" key="4">
    <source>
        <dbReference type="Proteomes" id="UP000198648"/>
    </source>
</evidence>
<evidence type="ECO:0000256" key="1">
    <source>
        <dbReference type="SAM" id="SignalP"/>
    </source>
</evidence>
<dbReference type="RefSeq" id="WP_091466595.1">
    <property type="nucleotide sequence ID" value="NZ_FOEI01000002.1"/>
</dbReference>
<accession>A0A1H9B0V9</accession>
<feature type="signal peptide" evidence="1">
    <location>
        <begin position="1"/>
        <end position="16"/>
    </location>
</feature>
<dbReference type="PROSITE" id="PS51257">
    <property type="entry name" value="PROKAR_LIPOPROTEIN"/>
    <property type="match status" value="1"/>
</dbReference>
<feature type="chain" id="PRO_5011646083" evidence="1">
    <location>
        <begin position="17"/>
        <end position="160"/>
    </location>
</feature>
<proteinExistence type="predicted"/>